<accession>A0A0L0HC31</accession>
<evidence type="ECO:0000256" key="6">
    <source>
        <dbReference type="ARBA" id="ARBA00022776"/>
    </source>
</evidence>
<dbReference type="GO" id="GO:0005524">
    <property type="term" value="F:ATP binding"/>
    <property type="evidence" value="ECO:0007669"/>
    <property type="project" value="UniProtKB-UniRule"/>
</dbReference>
<evidence type="ECO:0000313" key="17">
    <source>
        <dbReference type="EMBL" id="KNC98496.1"/>
    </source>
</evidence>
<comment type="subcellular location">
    <subcellularLocation>
        <location evidence="1">Cytoplasm</location>
        <location evidence="1">Cytoskeleton</location>
    </subcellularLocation>
</comment>
<dbReference type="GO" id="GO:0072686">
    <property type="term" value="C:mitotic spindle"/>
    <property type="evidence" value="ECO:0007669"/>
    <property type="project" value="TreeGrafter"/>
</dbReference>
<dbReference type="CDD" id="cd01364">
    <property type="entry name" value="KISc_BimC_Eg5"/>
    <property type="match status" value="1"/>
</dbReference>
<keyword evidence="9 13" id="KW-0505">Motor protein</keyword>
<feature type="region of interest" description="Disordered" evidence="15">
    <location>
        <begin position="1023"/>
        <end position="1059"/>
    </location>
</feature>
<dbReference type="PANTHER" id="PTHR47970">
    <property type="entry name" value="KINESIN-LIKE PROTEIN KIF11"/>
    <property type="match status" value="1"/>
</dbReference>
<dbReference type="InterPro" id="IPR027417">
    <property type="entry name" value="P-loop_NTPase"/>
</dbReference>
<evidence type="ECO:0000256" key="5">
    <source>
        <dbReference type="ARBA" id="ARBA00022741"/>
    </source>
</evidence>
<dbReference type="Gene3D" id="3.40.850.10">
    <property type="entry name" value="Kinesin motor domain"/>
    <property type="match status" value="1"/>
</dbReference>
<dbReference type="AlphaFoldDB" id="A0A0L0HC31"/>
<evidence type="ECO:0000256" key="4">
    <source>
        <dbReference type="ARBA" id="ARBA00022701"/>
    </source>
</evidence>
<feature type="domain" description="Kinesin motor" evidence="16">
    <location>
        <begin position="10"/>
        <end position="344"/>
    </location>
</feature>
<evidence type="ECO:0000256" key="3">
    <source>
        <dbReference type="ARBA" id="ARBA00022618"/>
    </source>
</evidence>
<evidence type="ECO:0000256" key="13">
    <source>
        <dbReference type="PROSITE-ProRule" id="PRU00283"/>
    </source>
</evidence>
<evidence type="ECO:0000256" key="12">
    <source>
        <dbReference type="ARBA" id="ARBA00034704"/>
    </source>
</evidence>
<evidence type="ECO:0000259" key="16">
    <source>
        <dbReference type="PROSITE" id="PS50067"/>
    </source>
</evidence>
<dbReference type="EMBL" id="KQ257460">
    <property type="protein sequence ID" value="KNC98496.1"/>
    <property type="molecule type" value="Genomic_DNA"/>
</dbReference>
<feature type="binding site" evidence="13">
    <location>
        <begin position="96"/>
        <end position="103"/>
    </location>
    <ligand>
        <name>ATP</name>
        <dbReference type="ChEBI" id="CHEBI:30616"/>
    </ligand>
</feature>
<evidence type="ECO:0000256" key="14">
    <source>
        <dbReference type="SAM" id="Coils"/>
    </source>
</evidence>
<dbReference type="GO" id="GO:0008017">
    <property type="term" value="F:microtubule binding"/>
    <property type="evidence" value="ECO:0007669"/>
    <property type="project" value="InterPro"/>
</dbReference>
<comment type="similarity">
    <text evidence="12">Belongs to the TRAFAC class myosin-kinesin ATPase superfamily. Kinesin family. KIN-5/BimC subfamily.</text>
</comment>
<dbReference type="GO" id="GO:0005876">
    <property type="term" value="C:spindle microtubule"/>
    <property type="evidence" value="ECO:0007669"/>
    <property type="project" value="TreeGrafter"/>
</dbReference>
<dbReference type="SMART" id="SM00129">
    <property type="entry name" value="KISc"/>
    <property type="match status" value="1"/>
</dbReference>
<evidence type="ECO:0000256" key="11">
    <source>
        <dbReference type="ARBA" id="ARBA00023306"/>
    </source>
</evidence>
<evidence type="ECO:0000313" key="18">
    <source>
        <dbReference type="Proteomes" id="UP000053201"/>
    </source>
</evidence>
<dbReference type="PANTHER" id="PTHR47970:SF12">
    <property type="entry name" value="KINESIN FAMILY MEMBER 11"/>
    <property type="match status" value="1"/>
</dbReference>
<protein>
    <recommendedName>
        <fullName evidence="16">Kinesin motor domain-containing protein</fullName>
    </recommendedName>
</protein>
<dbReference type="GeneID" id="27689516"/>
<dbReference type="SUPFAM" id="SSF52540">
    <property type="entry name" value="P-loop containing nucleoside triphosphate hydrolases"/>
    <property type="match status" value="1"/>
</dbReference>
<feature type="region of interest" description="Disordered" evidence="15">
    <location>
        <begin position="963"/>
        <end position="988"/>
    </location>
</feature>
<evidence type="ECO:0000256" key="1">
    <source>
        <dbReference type="ARBA" id="ARBA00004245"/>
    </source>
</evidence>
<dbReference type="RefSeq" id="XP_016606536.1">
    <property type="nucleotide sequence ID" value="XM_016754397.1"/>
</dbReference>
<dbReference type="VEuPathDB" id="FungiDB:SPPG_06193"/>
<keyword evidence="3" id="KW-0132">Cell division</keyword>
<evidence type="ECO:0000256" key="15">
    <source>
        <dbReference type="SAM" id="MobiDB-lite"/>
    </source>
</evidence>
<dbReference type="GO" id="GO:0008574">
    <property type="term" value="F:plus-end-directed microtubule motor activity"/>
    <property type="evidence" value="ECO:0007669"/>
    <property type="project" value="TreeGrafter"/>
</dbReference>
<dbReference type="PROSITE" id="PS50067">
    <property type="entry name" value="KINESIN_MOTOR_2"/>
    <property type="match status" value="1"/>
</dbReference>
<dbReference type="InParanoid" id="A0A0L0HC31"/>
<dbReference type="STRING" id="645134.A0A0L0HC31"/>
<gene>
    <name evidence="17" type="ORF">SPPG_06193</name>
</gene>
<dbReference type="FunFam" id="3.40.850.10:FF:000051">
    <property type="entry name" value="Kinesin-like protein bimC"/>
    <property type="match status" value="1"/>
</dbReference>
<dbReference type="InterPro" id="IPR036961">
    <property type="entry name" value="Kinesin_motor_dom_sf"/>
</dbReference>
<keyword evidence="2" id="KW-0963">Cytoplasm</keyword>
<dbReference type="OMA" id="PFDMVFG"/>
<evidence type="ECO:0000256" key="9">
    <source>
        <dbReference type="ARBA" id="ARBA00023175"/>
    </source>
</evidence>
<name>A0A0L0HC31_SPIPD</name>
<feature type="coiled-coil region" evidence="14">
    <location>
        <begin position="404"/>
        <end position="470"/>
    </location>
</feature>
<dbReference type="InterPro" id="IPR019821">
    <property type="entry name" value="Kinesin_motor_CS"/>
</dbReference>
<dbReference type="OrthoDB" id="3176171at2759"/>
<dbReference type="GO" id="GO:0007018">
    <property type="term" value="P:microtubule-based movement"/>
    <property type="evidence" value="ECO:0007669"/>
    <property type="project" value="InterPro"/>
</dbReference>
<dbReference type="PROSITE" id="PS00411">
    <property type="entry name" value="KINESIN_MOTOR_1"/>
    <property type="match status" value="1"/>
</dbReference>
<feature type="coiled-coil region" evidence="14">
    <location>
        <begin position="686"/>
        <end position="720"/>
    </location>
</feature>
<keyword evidence="8 14" id="KW-0175">Coiled coil</keyword>
<keyword evidence="18" id="KW-1185">Reference proteome</keyword>
<keyword evidence="6" id="KW-0498">Mitosis</keyword>
<dbReference type="InterPro" id="IPR001752">
    <property type="entry name" value="Kinesin_motor_dom"/>
</dbReference>
<evidence type="ECO:0000256" key="8">
    <source>
        <dbReference type="ARBA" id="ARBA00023054"/>
    </source>
</evidence>
<reference evidence="17 18" key="1">
    <citation type="submission" date="2009-08" db="EMBL/GenBank/DDBJ databases">
        <title>The Genome Sequence of Spizellomyces punctatus strain DAOM BR117.</title>
        <authorList>
            <consortium name="The Broad Institute Genome Sequencing Platform"/>
            <person name="Russ C."/>
            <person name="Cuomo C."/>
            <person name="Shea T."/>
            <person name="Young S.K."/>
            <person name="Zeng Q."/>
            <person name="Koehrsen M."/>
            <person name="Haas B."/>
            <person name="Borodovsky M."/>
            <person name="Guigo R."/>
            <person name="Alvarado L."/>
            <person name="Berlin A."/>
            <person name="Bochicchio J."/>
            <person name="Borenstein D."/>
            <person name="Chapman S."/>
            <person name="Chen Z."/>
            <person name="Engels R."/>
            <person name="Freedman E."/>
            <person name="Gellesch M."/>
            <person name="Goldberg J."/>
            <person name="Griggs A."/>
            <person name="Gujja S."/>
            <person name="Heiman D."/>
            <person name="Hepburn T."/>
            <person name="Howarth C."/>
            <person name="Jen D."/>
            <person name="Larson L."/>
            <person name="Lewis B."/>
            <person name="Mehta T."/>
            <person name="Park D."/>
            <person name="Pearson M."/>
            <person name="Roberts A."/>
            <person name="Saif S."/>
            <person name="Shenoy N."/>
            <person name="Sisk P."/>
            <person name="Stolte C."/>
            <person name="Sykes S."/>
            <person name="Thomson T."/>
            <person name="Walk T."/>
            <person name="White J."/>
            <person name="Yandava C."/>
            <person name="Burger G."/>
            <person name="Gray M.W."/>
            <person name="Holland P.W.H."/>
            <person name="King N."/>
            <person name="Lang F.B.F."/>
            <person name="Roger A.J."/>
            <person name="Ruiz-Trillo I."/>
            <person name="Lander E."/>
            <person name="Nusbaum C."/>
        </authorList>
    </citation>
    <scope>NUCLEOTIDE SEQUENCE [LARGE SCALE GENOMIC DNA]</scope>
    <source>
        <strain evidence="17 18">DAOM BR117</strain>
    </source>
</reference>
<dbReference type="PRINTS" id="PR00380">
    <property type="entry name" value="KINESINHEAVY"/>
</dbReference>
<dbReference type="InterPro" id="IPR047241">
    <property type="entry name" value="KIF11-like_kin_motor_dom"/>
</dbReference>
<keyword evidence="5 13" id="KW-0547">Nucleotide-binding</keyword>
<proteinExistence type="inferred from homology"/>
<keyword evidence="11" id="KW-0131">Cell cycle</keyword>
<keyword evidence="10" id="KW-0206">Cytoskeleton</keyword>
<keyword evidence="7 13" id="KW-0067">ATP-binding</keyword>
<evidence type="ECO:0000256" key="2">
    <source>
        <dbReference type="ARBA" id="ARBA00022490"/>
    </source>
</evidence>
<evidence type="ECO:0000256" key="7">
    <source>
        <dbReference type="ARBA" id="ARBA00022840"/>
    </source>
</evidence>
<dbReference type="FunCoup" id="A0A0L0HC31">
    <property type="interactions" value="587"/>
</dbReference>
<keyword evidence="4" id="KW-0493">Microtubule</keyword>
<dbReference type="Pfam" id="PF00225">
    <property type="entry name" value="Kinesin"/>
    <property type="match status" value="1"/>
</dbReference>
<dbReference type="InterPro" id="IPR047149">
    <property type="entry name" value="KIF11-like"/>
</dbReference>
<dbReference type="eggNOG" id="KOG0243">
    <property type="taxonomic scope" value="Eukaryota"/>
</dbReference>
<feature type="coiled-coil region" evidence="14">
    <location>
        <begin position="353"/>
        <end position="380"/>
    </location>
</feature>
<dbReference type="GO" id="GO:0000073">
    <property type="term" value="P:initial mitotic spindle pole body separation"/>
    <property type="evidence" value="ECO:0007669"/>
    <property type="project" value="TreeGrafter"/>
</dbReference>
<dbReference type="GO" id="GO:0051301">
    <property type="term" value="P:cell division"/>
    <property type="evidence" value="ECO:0007669"/>
    <property type="project" value="UniProtKB-KW"/>
</dbReference>
<organism evidence="17 18">
    <name type="scientific">Spizellomyces punctatus (strain DAOM BR117)</name>
    <dbReference type="NCBI Taxonomy" id="645134"/>
    <lineage>
        <taxon>Eukaryota</taxon>
        <taxon>Fungi</taxon>
        <taxon>Fungi incertae sedis</taxon>
        <taxon>Chytridiomycota</taxon>
        <taxon>Chytridiomycota incertae sedis</taxon>
        <taxon>Chytridiomycetes</taxon>
        <taxon>Spizellomycetales</taxon>
        <taxon>Spizellomycetaceae</taxon>
        <taxon>Spizellomyces</taxon>
    </lineage>
</organism>
<sequence>MSSRDPQEANIAVVVRVRPRNQKEIRENSPITVTTNGIRGRELHVKANQAEAATKTYSFDKVFGPDAGQDLLFDDVVAPMLKEVLMGYNCTIFAYGQTGTGKTYTMEGDLATIRGEHAGIIPRTLYSLFNTLESGDAGEYSVRVSFIELYNEELKDLLSSEEDFRKLRIFEDYNKKGSVVIQGVEETLVKNAADVIAVLQRGSNKRQIAATKMNEVSSRSHCIFCITVHIKETTPEGEELVKVGKLNLVDLAGSENIGRSGAENRRAKEAGMINQSLLTLGRVINALVDRSPHIPYRESKLTRLLQDSLGGRTKTCIIAAVSPAKCNIEETMSTLDYAHRAKNIRNKPEVNQRMTKRALLRDYEDQIQRLKADLTATQAKNGIYLSHENYTAMMADNQSNKERVEELSKMISGKEQDYKHLNLQLQQNLALLSKTTTERDSTMAELDVKRKELEDRFNELRAIQQSLLEQKLLTGAHADTEKRLDKLAAGLVSTLKSSISDVEGLHQKLERKSAVENENMRLFQDFQNGLLTQMAELDDRLGRLNEEAITFCQNISSEIGDYSERQRKRMSSQKDDLHAYLEGILSKSETMTSGLSELDSTLAQQLGEISELTRSLKLAILERERKSREVHSDLFNSHKDLVIQHQKQVGEWNASMKKKMSQVMDVVKAHIETEAAYSMRMQQSVEESMQKEIATLRLQNQKLQEQLADERRKAATAADGLLSNIANLVSRYKSEREECLLAVEESSTQAMKNHVQALDSFIEGTKTACAAGGASRDGFMDQLANDITDFEQEAVSEAESLDVTVRGFLEQCSIIESSVEDTLSSTTAAVVDSMEKLESAHQAVHTIAEEQQAKQTQLVDELQADTKDAFNTMQEWMGGSGDQLAEYVDTWEEKRNEHLRATEELRCAIGEKVQQARSEIVCNRLAEDEPTGQTPRKRTFRYATSWHITRNHDDILREYRENGRMVSPTTTSRSYEDALEADGTNATNNRADDALWEDRQYPWDKENGESGLIEAKDRADMNVFGTPRAGSKLPRTKSRLGNRKSTMESPLKGMENIQQ</sequence>
<evidence type="ECO:0000256" key="10">
    <source>
        <dbReference type="ARBA" id="ARBA00023212"/>
    </source>
</evidence>
<dbReference type="GO" id="GO:0005634">
    <property type="term" value="C:nucleus"/>
    <property type="evidence" value="ECO:0007669"/>
    <property type="project" value="TreeGrafter"/>
</dbReference>
<dbReference type="Proteomes" id="UP000053201">
    <property type="component" value="Unassembled WGS sequence"/>
</dbReference>